<protein>
    <submittedName>
        <fullName evidence="2">Phytanoyl-CoA dioxygenase family protein</fullName>
    </submittedName>
</protein>
<dbReference type="Gene3D" id="2.60.120.620">
    <property type="entry name" value="q2cbj1_9rhob like domain"/>
    <property type="match status" value="1"/>
</dbReference>
<name>A0ABZ0EDN5_9BURK</name>
<dbReference type="RefSeq" id="WP_317016574.1">
    <property type="nucleotide sequence ID" value="NZ_CP136511.1"/>
</dbReference>
<keyword evidence="3" id="KW-1185">Reference proteome</keyword>
<dbReference type="PANTHER" id="PTHR20883:SF48">
    <property type="entry name" value="ECTOINE DIOXYGENASE"/>
    <property type="match status" value="1"/>
</dbReference>
<evidence type="ECO:0000313" key="3">
    <source>
        <dbReference type="Proteomes" id="UP001302652"/>
    </source>
</evidence>
<dbReference type="EMBL" id="CP136511">
    <property type="protein sequence ID" value="WOD14630.1"/>
    <property type="molecule type" value="Genomic_DNA"/>
</dbReference>
<dbReference type="GO" id="GO:0051213">
    <property type="term" value="F:dioxygenase activity"/>
    <property type="evidence" value="ECO:0007669"/>
    <property type="project" value="UniProtKB-KW"/>
</dbReference>
<evidence type="ECO:0000313" key="2">
    <source>
        <dbReference type="EMBL" id="WOD14630.1"/>
    </source>
</evidence>
<keyword evidence="2" id="KW-0560">Oxidoreductase</keyword>
<gene>
    <name evidence="2" type="ORF">RW095_04240</name>
</gene>
<comment type="cofactor">
    <cofactor evidence="1">
        <name>Fe(2+)</name>
        <dbReference type="ChEBI" id="CHEBI:29033"/>
    </cofactor>
</comment>
<evidence type="ECO:0000256" key="1">
    <source>
        <dbReference type="ARBA" id="ARBA00001954"/>
    </source>
</evidence>
<proteinExistence type="predicted"/>
<accession>A0ABZ0EDN5</accession>
<dbReference type="InterPro" id="IPR008775">
    <property type="entry name" value="Phytyl_CoA_dOase-like"/>
</dbReference>
<keyword evidence="2" id="KW-0223">Dioxygenase</keyword>
<organism evidence="2 3">
    <name type="scientific">Paraburkholderia kirstenboschensis</name>
    <dbReference type="NCBI Taxonomy" id="1245436"/>
    <lineage>
        <taxon>Bacteria</taxon>
        <taxon>Pseudomonadati</taxon>
        <taxon>Pseudomonadota</taxon>
        <taxon>Betaproteobacteria</taxon>
        <taxon>Burkholderiales</taxon>
        <taxon>Burkholderiaceae</taxon>
        <taxon>Paraburkholderia</taxon>
    </lineage>
</organism>
<dbReference type="PANTHER" id="PTHR20883">
    <property type="entry name" value="PHYTANOYL-COA DIOXYGENASE DOMAIN CONTAINING 1"/>
    <property type="match status" value="1"/>
</dbReference>
<dbReference type="Proteomes" id="UP001302652">
    <property type="component" value="Chromosome 3"/>
</dbReference>
<reference evidence="2 3" key="1">
    <citation type="submission" date="2023-10" db="EMBL/GenBank/DDBJ databases">
        <title>Surface-active antibiotics is a multifunctional adaptation for post-fire microbes.</title>
        <authorList>
            <person name="Liu M.D."/>
            <person name="Du Y."/>
            <person name="Koupaei S.K."/>
            <person name="Kim N.R."/>
            <person name="Zhang W."/>
            <person name="Traxler M.F."/>
        </authorList>
    </citation>
    <scope>NUCLEOTIDE SEQUENCE [LARGE SCALE GENOMIC DNA]</scope>
    <source>
        <strain evidence="2 3">F3</strain>
    </source>
</reference>
<dbReference type="SUPFAM" id="SSF51197">
    <property type="entry name" value="Clavaminate synthase-like"/>
    <property type="match status" value="1"/>
</dbReference>
<sequence>MKLTQDQVNQYNEAGFLVLPDVFSTDEVDVLRREATDITQVQRPEIWREKNGAPRTAFGCHKYSDIFRTLSSDARLVEPVEQLIGEPLYIHQFKVNPKVAFDGDTFPWHQDFVTWHEDDGMPEARAMNIAIFLDHVYPTNGALMFVPASHKRGMVPTTPKENNRRWMDLKDVENVIRSGSDIEVATGNAGSVLMFHGNAVHGSAGNMTPLPRRIVYVTYNAVSNAICKPTRPEFIAHQTFEPVSAMPPEAFAEYVSSLHG</sequence>
<dbReference type="Pfam" id="PF05721">
    <property type="entry name" value="PhyH"/>
    <property type="match status" value="1"/>
</dbReference>